<feature type="non-terminal residue" evidence="1">
    <location>
        <position position="314"/>
    </location>
</feature>
<dbReference type="AlphaFoldDB" id="A0A6B0Y535"/>
<gene>
    <name evidence="1" type="ORF">F4Y60_13705</name>
</gene>
<accession>A0A6B0Y535</accession>
<organism evidence="1">
    <name type="scientific">Boseongicola sp. SB0664_bin_43</name>
    <dbReference type="NCBI Taxonomy" id="2604844"/>
    <lineage>
        <taxon>Bacteria</taxon>
        <taxon>Pseudomonadati</taxon>
        <taxon>Pseudomonadota</taxon>
        <taxon>Alphaproteobacteria</taxon>
        <taxon>Rhodobacterales</taxon>
        <taxon>Paracoccaceae</taxon>
        <taxon>Boseongicola</taxon>
    </lineage>
</organism>
<sequence length="314" mass="34625">MDYAPVLELAADRWEELEAAMGRSAVSRLNRRSDGTARFWEAIAPYAGRSSRLRTRFLECCAEDSTEFQASGLTALSRLRAGSSLLLDRCKRVLARDFNEQVHCPLDAAQATIVVSKLLAAQLDEDSSAVEAIVEASDSLRSQGAALVGLASRWPDHGIVVREYSGLLEGRPGPGLPVCVRPWLLSAQGTREHVVRAFAQFVTRRASSPWDFPKDALGAFGARLEREPEFEEALAELALERDEPSIRASAVRLLASMSATQGQDLAREQLDAEDQRSRPPRFARDILSNRIRLARDLMREALRASGGQVGRIQE</sequence>
<name>A0A6B0Y535_9RHOB</name>
<proteinExistence type="predicted"/>
<dbReference type="EMBL" id="VXRY01000563">
    <property type="protein sequence ID" value="MXY35107.1"/>
    <property type="molecule type" value="Genomic_DNA"/>
</dbReference>
<reference evidence="1" key="1">
    <citation type="submission" date="2019-09" db="EMBL/GenBank/DDBJ databases">
        <title>Characterisation of the sponge microbiome using genome-centric metagenomics.</title>
        <authorList>
            <person name="Engelberts J.P."/>
            <person name="Robbins S.J."/>
            <person name="De Goeij J.M."/>
            <person name="Aranda M."/>
            <person name="Bell S.C."/>
            <person name="Webster N.S."/>
        </authorList>
    </citation>
    <scope>NUCLEOTIDE SEQUENCE</scope>
    <source>
        <strain evidence="1">SB0664_bin_43</strain>
    </source>
</reference>
<protein>
    <submittedName>
        <fullName evidence="1">Uncharacterized protein</fullName>
    </submittedName>
</protein>
<evidence type="ECO:0000313" key="1">
    <source>
        <dbReference type="EMBL" id="MXY35107.1"/>
    </source>
</evidence>
<comment type="caution">
    <text evidence="1">The sequence shown here is derived from an EMBL/GenBank/DDBJ whole genome shotgun (WGS) entry which is preliminary data.</text>
</comment>